<name>A0ABD2IXR2_9BILA</name>
<feature type="transmembrane region" description="Helical" evidence="1">
    <location>
        <begin position="20"/>
        <end position="43"/>
    </location>
</feature>
<accession>A0ABD2IXR2</accession>
<evidence type="ECO:0000313" key="2">
    <source>
        <dbReference type="EMBL" id="KAL3084704.1"/>
    </source>
</evidence>
<gene>
    <name evidence="2" type="ORF">niasHT_031589</name>
</gene>
<reference evidence="2 3" key="1">
    <citation type="submission" date="2024-10" db="EMBL/GenBank/DDBJ databases">
        <authorList>
            <person name="Kim D."/>
        </authorList>
    </citation>
    <scope>NUCLEOTIDE SEQUENCE [LARGE SCALE GENOMIC DNA]</scope>
    <source>
        <strain evidence="2">BH-2024</strain>
    </source>
</reference>
<dbReference type="EMBL" id="JBICBT010001070">
    <property type="protein sequence ID" value="KAL3084704.1"/>
    <property type="molecule type" value="Genomic_DNA"/>
</dbReference>
<dbReference type="Proteomes" id="UP001620626">
    <property type="component" value="Unassembled WGS sequence"/>
</dbReference>
<keyword evidence="1" id="KW-0472">Membrane</keyword>
<evidence type="ECO:0000256" key="1">
    <source>
        <dbReference type="SAM" id="Phobius"/>
    </source>
</evidence>
<comment type="caution">
    <text evidence="2">The sequence shown here is derived from an EMBL/GenBank/DDBJ whole genome shotgun (WGS) entry which is preliminary data.</text>
</comment>
<keyword evidence="1" id="KW-0812">Transmembrane</keyword>
<evidence type="ECO:0008006" key="4">
    <source>
        <dbReference type="Google" id="ProtNLM"/>
    </source>
</evidence>
<feature type="transmembrane region" description="Helical" evidence="1">
    <location>
        <begin position="276"/>
        <end position="297"/>
    </location>
</feature>
<dbReference type="AlphaFoldDB" id="A0ABD2IXR2"/>
<keyword evidence="1" id="KW-1133">Transmembrane helix</keyword>
<protein>
    <recommendedName>
        <fullName evidence="4">Transmembrane protein</fullName>
    </recommendedName>
</protein>
<keyword evidence="3" id="KW-1185">Reference proteome</keyword>
<organism evidence="2 3">
    <name type="scientific">Heterodera trifolii</name>
    <dbReference type="NCBI Taxonomy" id="157864"/>
    <lineage>
        <taxon>Eukaryota</taxon>
        <taxon>Metazoa</taxon>
        <taxon>Ecdysozoa</taxon>
        <taxon>Nematoda</taxon>
        <taxon>Chromadorea</taxon>
        <taxon>Rhabditida</taxon>
        <taxon>Tylenchina</taxon>
        <taxon>Tylenchomorpha</taxon>
        <taxon>Tylenchoidea</taxon>
        <taxon>Heteroderidae</taxon>
        <taxon>Heteroderinae</taxon>
        <taxon>Heterodera</taxon>
    </lineage>
</organism>
<evidence type="ECO:0000313" key="3">
    <source>
        <dbReference type="Proteomes" id="UP001620626"/>
    </source>
</evidence>
<proteinExistence type="predicted"/>
<sequence>MSAFGKLMMALFPLFSRHFFPNYSFLLLFATVSIGFLPSGAVVQTFWKNLFENELPQSDQSAQNFELFAELDEIDSVLTDRMSAVIAPPPSPAHPKFQKLYLDKKDKSSGQAHKPKTNKGPLHRLRTIFKRVLLEKKIDGIVQVYKKIKDSPGGWGVLVQKMFTEMMLAKQFGEGSAGESRKNCQTALQLIRDGGGEVGGVQLDNVKPFESTWSLVKSAAQSLVELFKGNAGGEKARMKRTETLLRVLKTFAMDGKALEGGAAGLKMGSRRQKRSALVAIVIIAFLVFIFVFGQISAATG</sequence>